<dbReference type="OrthoDB" id="2317088at2"/>
<evidence type="ECO:0000313" key="2">
    <source>
        <dbReference type="Proteomes" id="UP000242712"/>
    </source>
</evidence>
<name>A0A2K4FAI0_9STAP</name>
<reference evidence="1 2" key="1">
    <citation type="submission" date="2017-08" db="EMBL/GenBank/DDBJ databases">
        <title>Draft genome sequences of 64 type strains of genus Staph aureus.</title>
        <authorList>
            <person name="Cole K."/>
            <person name="Golubchik T."/>
            <person name="Russell J."/>
            <person name="Foster D."/>
            <person name="Llewelyn M."/>
            <person name="Wilson D."/>
            <person name="Crook D."/>
            <person name="Paul J."/>
        </authorList>
    </citation>
    <scope>NUCLEOTIDE SEQUENCE [LARGE SCALE GENOMIC DNA]</scope>
    <source>
        <strain evidence="1 2">DSM 29875</strain>
    </source>
</reference>
<keyword evidence="2" id="KW-1185">Reference proteome</keyword>
<gene>
    <name evidence="1" type="ORF">CD039_09765</name>
</gene>
<comment type="caution">
    <text evidence="1">The sequence shown here is derived from an EMBL/GenBank/DDBJ whole genome shotgun (WGS) entry which is preliminary data.</text>
</comment>
<dbReference type="Proteomes" id="UP000242712">
    <property type="component" value="Unassembled WGS sequence"/>
</dbReference>
<dbReference type="EMBL" id="PPPX01000016">
    <property type="protein sequence ID" value="POA08362.1"/>
    <property type="molecule type" value="Genomic_DNA"/>
</dbReference>
<organism evidence="1 2">
    <name type="scientific">Staphylococcus argensis</name>
    <dbReference type="NCBI Taxonomy" id="1607738"/>
    <lineage>
        <taxon>Bacteria</taxon>
        <taxon>Bacillati</taxon>
        <taxon>Bacillota</taxon>
        <taxon>Bacilli</taxon>
        <taxon>Bacillales</taxon>
        <taxon>Staphylococcaceae</taxon>
        <taxon>Staphylococcus</taxon>
    </lineage>
</organism>
<dbReference type="GeneID" id="98298633"/>
<evidence type="ECO:0000313" key="1">
    <source>
        <dbReference type="EMBL" id="POA08362.1"/>
    </source>
</evidence>
<sequence>MSKLHEIYLENDKENFTFGSILAETEELFIIETLDEKGQFDSIQLRPKANVGGFVSSSKYLELMEFNRRNHIENDIYNPLGLEINDENYSNLENAFHMMRDSKDIYTIVTDTYEEIYIGYIESVFEKEIFMHAINFEDFTQTEVSINKDEIVAIDILSYENALLQKFLNKSREVE</sequence>
<protein>
    <submittedName>
        <fullName evidence="1">Uncharacterized protein</fullName>
    </submittedName>
</protein>
<proteinExistence type="predicted"/>
<dbReference type="AlphaFoldDB" id="A0A2K4FAI0"/>
<accession>A0A2K4FAI0</accession>
<dbReference type="RefSeq" id="WP_103372149.1">
    <property type="nucleotide sequence ID" value="NZ_CBCRVO010000002.1"/>
</dbReference>